<dbReference type="EMBL" id="JAACJK010000001">
    <property type="protein sequence ID" value="KAF5342305.1"/>
    <property type="molecule type" value="Genomic_DNA"/>
</dbReference>
<reference evidence="2 3" key="1">
    <citation type="journal article" date="2020" name="ISME J.">
        <title>Uncovering the hidden diversity of litter-decomposition mechanisms in mushroom-forming fungi.</title>
        <authorList>
            <person name="Floudas D."/>
            <person name="Bentzer J."/>
            <person name="Ahren D."/>
            <person name="Johansson T."/>
            <person name="Persson P."/>
            <person name="Tunlid A."/>
        </authorList>
    </citation>
    <scope>NUCLEOTIDE SEQUENCE [LARGE SCALE GENOMIC DNA]</scope>
    <source>
        <strain evidence="2 3">CBS 175.51</strain>
    </source>
</reference>
<organism evidence="2 3">
    <name type="scientific">Ephemerocybe angulata</name>
    <dbReference type="NCBI Taxonomy" id="980116"/>
    <lineage>
        <taxon>Eukaryota</taxon>
        <taxon>Fungi</taxon>
        <taxon>Dikarya</taxon>
        <taxon>Basidiomycota</taxon>
        <taxon>Agaricomycotina</taxon>
        <taxon>Agaricomycetes</taxon>
        <taxon>Agaricomycetidae</taxon>
        <taxon>Agaricales</taxon>
        <taxon>Agaricineae</taxon>
        <taxon>Psathyrellaceae</taxon>
        <taxon>Ephemerocybe</taxon>
    </lineage>
</organism>
<gene>
    <name evidence="2" type="ORF">D9611_001148</name>
</gene>
<keyword evidence="1" id="KW-1133">Transmembrane helix</keyword>
<dbReference type="Proteomes" id="UP000541558">
    <property type="component" value="Unassembled WGS sequence"/>
</dbReference>
<dbReference type="OrthoDB" id="2796951at2759"/>
<sequence length="186" mass="20837">MQVYIHNLIARMSKPLRIRVGGNGMDGSTYIKSLKNAMLELPDPDAYFNDIPAHFGPVLFDVLNAMANKVGDMQYLIGLSMRDGGNLTNVVPSIQYNLFDPPTAKTSTKFGWRAGSPYYAALFLAKAAIVAGYAIYSATDRTREKLVYINFDEDGAQFFRIPAKMTNKIEFRYLEAPSMRETKEIS</sequence>
<feature type="transmembrane region" description="Helical" evidence="1">
    <location>
        <begin position="118"/>
        <end position="136"/>
    </location>
</feature>
<dbReference type="Gene3D" id="3.20.20.80">
    <property type="entry name" value="Glycosidases"/>
    <property type="match status" value="1"/>
</dbReference>
<protein>
    <submittedName>
        <fullName evidence="2">Uncharacterized protein</fullName>
    </submittedName>
</protein>
<keyword evidence="1" id="KW-0472">Membrane</keyword>
<keyword evidence="1" id="KW-0812">Transmembrane</keyword>
<keyword evidence="3" id="KW-1185">Reference proteome</keyword>
<name>A0A8H5CIH7_9AGAR</name>
<dbReference type="AlphaFoldDB" id="A0A8H5CIH7"/>
<comment type="caution">
    <text evidence="2">The sequence shown here is derived from an EMBL/GenBank/DDBJ whole genome shotgun (WGS) entry which is preliminary data.</text>
</comment>
<evidence type="ECO:0000313" key="2">
    <source>
        <dbReference type="EMBL" id="KAF5342305.1"/>
    </source>
</evidence>
<proteinExistence type="predicted"/>
<accession>A0A8H5CIH7</accession>
<evidence type="ECO:0000256" key="1">
    <source>
        <dbReference type="SAM" id="Phobius"/>
    </source>
</evidence>
<evidence type="ECO:0000313" key="3">
    <source>
        <dbReference type="Proteomes" id="UP000541558"/>
    </source>
</evidence>